<dbReference type="GO" id="GO:0008932">
    <property type="term" value="F:lytic endotransglycosylase activity"/>
    <property type="evidence" value="ECO:0007669"/>
    <property type="project" value="TreeGrafter"/>
</dbReference>
<dbReference type="Gene3D" id="3.10.350.10">
    <property type="entry name" value="LysM domain"/>
    <property type="match status" value="3"/>
</dbReference>
<gene>
    <name evidence="2" type="ORF">CCAN11_1580004</name>
</gene>
<keyword evidence="2" id="KW-0326">Glycosidase</keyword>
<dbReference type="InterPro" id="IPR018392">
    <property type="entry name" value="LysM"/>
</dbReference>
<dbReference type="InterPro" id="IPR036779">
    <property type="entry name" value="LysM_dom_sf"/>
</dbReference>
<proteinExistence type="predicted"/>
<protein>
    <submittedName>
        <fullName evidence="2">Putative lysozyme</fullName>
        <ecNumber evidence="2">3.2.1.17</ecNumber>
    </submittedName>
</protein>
<evidence type="ECO:0000313" key="3">
    <source>
        <dbReference type="Proteomes" id="UP000039370"/>
    </source>
</evidence>
<dbReference type="PROSITE" id="PS51782">
    <property type="entry name" value="LYSM"/>
    <property type="match status" value="3"/>
</dbReference>
<dbReference type="EMBL" id="CDOK01000066">
    <property type="protein sequence ID" value="CEN47979.1"/>
    <property type="molecule type" value="Genomic_DNA"/>
</dbReference>
<dbReference type="GO" id="GO:0003796">
    <property type="term" value="F:lysozyme activity"/>
    <property type="evidence" value="ECO:0007669"/>
    <property type="project" value="UniProtKB-EC"/>
</dbReference>
<dbReference type="Proteomes" id="UP000039370">
    <property type="component" value="Unassembled WGS sequence"/>
</dbReference>
<dbReference type="PANTHER" id="PTHR33734:SF22">
    <property type="entry name" value="MEMBRANE-BOUND LYTIC MUREIN TRANSGLYCOSYLASE D"/>
    <property type="match status" value="1"/>
</dbReference>
<evidence type="ECO:0000259" key="1">
    <source>
        <dbReference type="PROSITE" id="PS51782"/>
    </source>
</evidence>
<dbReference type="AlphaFoldDB" id="A0A0B7IB73"/>
<feature type="domain" description="LysM" evidence="1">
    <location>
        <begin position="32"/>
        <end position="75"/>
    </location>
</feature>
<dbReference type="PANTHER" id="PTHR33734">
    <property type="entry name" value="LYSM DOMAIN-CONTAINING GPI-ANCHORED PROTEIN 2"/>
    <property type="match status" value="1"/>
</dbReference>
<name>A0A0B7IB73_9FLAO</name>
<feature type="domain" description="LysM" evidence="1">
    <location>
        <begin position="92"/>
        <end position="136"/>
    </location>
</feature>
<sequence length="263" mass="30309">MKVSNKKIFRWGRKSIFFAFMVMYGWGWAQQQSYTVKENDHLDEIAKIYRISPKDILKLNPSAENGIKSGLVLTIPLGNVKHYNTQKPSGFKKHIVTSQETIFGLSQKYGLSMDTLKRYNMDLYTRGLKEGEEITIPTYEQKVEMVQKGIFGQKKYVVKPKEGLWRIAQNHQTTQQVLERMNPGINADNLKEGQEIWIPSFSDTADTSHPQDAVLYFAEKGEGFFYSLERKFGLSEAELIRLNPELKKGVKSDSQIWIPKANF</sequence>
<organism evidence="2 3">
    <name type="scientific">Capnocytophaga canimorsus</name>
    <dbReference type="NCBI Taxonomy" id="28188"/>
    <lineage>
        <taxon>Bacteria</taxon>
        <taxon>Pseudomonadati</taxon>
        <taxon>Bacteroidota</taxon>
        <taxon>Flavobacteriia</taxon>
        <taxon>Flavobacteriales</taxon>
        <taxon>Flavobacteriaceae</taxon>
        <taxon>Capnocytophaga</taxon>
    </lineage>
</organism>
<keyword evidence="2" id="KW-0378">Hydrolase</keyword>
<dbReference type="SUPFAM" id="SSF54106">
    <property type="entry name" value="LysM domain"/>
    <property type="match status" value="3"/>
</dbReference>
<evidence type="ECO:0000313" key="2">
    <source>
        <dbReference type="EMBL" id="CEN47979.1"/>
    </source>
</evidence>
<reference evidence="3" key="1">
    <citation type="submission" date="2015-01" db="EMBL/GenBank/DDBJ databases">
        <authorList>
            <person name="MANFREDI Pablo"/>
        </authorList>
    </citation>
    <scope>NUCLEOTIDE SEQUENCE [LARGE SCALE GENOMIC DNA]</scope>
    <source>
        <strain evidence="3">Cc11</strain>
    </source>
</reference>
<dbReference type="Pfam" id="PF01476">
    <property type="entry name" value="LysM"/>
    <property type="match status" value="3"/>
</dbReference>
<accession>A0A0B7IB73</accession>
<dbReference type="EC" id="3.2.1.17" evidence="2"/>
<dbReference type="SMART" id="SM00257">
    <property type="entry name" value="LysM"/>
    <property type="match status" value="3"/>
</dbReference>
<dbReference type="CDD" id="cd00118">
    <property type="entry name" value="LysM"/>
    <property type="match status" value="3"/>
</dbReference>
<feature type="domain" description="LysM" evidence="1">
    <location>
        <begin position="154"/>
        <end position="198"/>
    </location>
</feature>